<proteinExistence type="predicted"/>
<accession>U2ZH20</accession>
<comment type="caution">
    <text evidence="1">The sequence shown here is derived from an EMBL/GenBank/DDBJ whole genome shotgun (WGS) entry which is preliminary data.</text>
</comment>
<keyword evidence="2" id="KW-1185">Reference proteome</keyword>
<dbReference type="EMBL" id="BATJ01000005">
    <property type="protein sequence ID" value="GAD66981.1"/>
    <property type="molecule type" value="Genomic_DNA"/>
</dbReference>
<dbReference type="AlphaFoldDB" id="U2ZH20"/>
<evidence type="ECO:0000313" key="2">
    <source>
        <dbReference type="Proteomes" id="UP000016570"/>
    </source>
</evidence>
<evidence type="ECO:0000313" key="1">
    <source>
        <dbReference type="EMBL" id="GAD66981.1"/>
    </source>
</evidence>
<sequence>MFDEEVVIEIYEWYENIESRLSDVVGIVPLSSEKDLAKIHSPRLVSIIIETCSVIDTLLRAQMPERFKRPGAKGREMTRNGANIYDYHRELESTLKLTESKSVLLKGKPLLLCPFEKWSSTSYSSPMAWWRVYNRLKHNRIESSKEANLLHCVNALCALKQVMTKIPDVMRLSLRFNWVQDSTVNPEILLPLLHKVNECNYLAYTEFFATFLMPVELGSIDQIRPRQWGNHNQLSGHIGRW</sequence>
<reference evidence="1 2" key="1">
    <citation type="submission" date="2013-09" db="EMBL/GenBank/DDBJ databases">
        <title>Whole genome shotgun sequence of Vibrio proteolyticus NBRC 13287.</title>
        <authorList>
            <person name="Isaki S."/>
            <person name="Hosoyama A."/>
            <person name="Numata M."/>
            <person name="Hashimoto M."/>
            <person name="Hosoyama Y."/>
            <person name="Tsuchikane K."/>
            <person name="Noguchi M."/>
            <person name="Hirakata S."/>
            <person name="Ichikawa N."/>
            <person name="Ohji S."/>
            <person name="Yamazoe A."/>
            <person name="Fujita N."/>
        </authorList>
    </citation>
    <scope>NUCLEOTIDE SEQUENCE [LARGE SCALE GENOMIC DNA]</scope>
    <source>
        <strain evidence="1 2">NBRC 13287</strain>
    </source>
</reference>
<dbReference type="STRING" id="1219065.VPR01S_05_02770"/>
<dbReference type="eggNOG" id="ENOG5034AUR">
    <property type="taxonomic scope" value="Bacteria"/>
</dbReference>
<name>U2ZH20_VIBPR</name>
<gene>
    <name evidence="1" type="ORF">VPR01S_05_02770</name>
</gene>
<protein>
    <submittedName>
        <fullName evidence="1">Uncharacterized protein</fullName>
    </submittedName>
</protein>
<dbReference type="RefSeq" id="WP_021704956.1">
    <property type="nucleotide sequence ID" value="NZ_BATJ01000005.1"/>
</dbReference>
<organism evidence="1 2">
    <name type="scientific">Vibrio proteolyticus NBRC 13287</name>
    <dbReference type="NCBI Taxonomy" id="1219065"/>
    <lineage>
        <taxon>Bacteria</taxon>
        <taxon>Pseudomonadati</taxon>
        <taxon>Pseudomonadota</taxon>
        <taxon>Gammaproteobacteria</taxon>
        <taxon>Vibrionales</taxon>
        <taxon>Vibrionaceae</taxon>
        <taxon>Vibrio</taxon>
    </lineage>
</organism>
<dbReference type="Proteomes" id="UP000016570">
    <property type="component" value="Unassembled WGS sequence"/>
</dbReference>